<feature type="region of interest" description="Disordered" evidence="1">
    <location>
        <begin position="189"/>
        <end position="227"/>
    </location>
</feature>
<dbReference type="OrthoDB" id="1433846at2759"/>
<evidence type="ECO:0000313" key="2">
    <source>
        <dbReference type="EMBL" id="MQL96754.1"/>
    </source>
</evidence>
<protein>
    <submittedName>
        <fullName evidence="2">Uncharacterized protein</fullName>
    </submittedName>
</protein>
<gene>
    <name evidence="2" type="ORF">Taro_029432</name>
</gene>
<name>A0A843VUV3_COLES</name>
<dbReference type="Proteomes" id="UP000652761">
    <property type="component" value="Unassembled WGS sequence"/>
</dbReference>
<proteinExistence type="predicted"/>
<sequence>MSCDAIQLPPQRENTNPRVDTSKYCPYHRAHGHFINNCFTFRDWVYDMNDQGRINCEDVKVAIAKSRYTKKDLGIFSNPLPNHQTNNPSSSKTQESVHTIIYSGPRVVRREQQWGVEGFEEWYPCPTVESQEPSTSVDVILEERPLVLIRPPQDAYSTILTPPACESSTRPLQLIRPQSQEAVHVTLRNRIVPPPPRPSQDEEDSGPPPPPRSAPNMTFSNIWIRHP</sequence>
<reference evidence="2" key="1">
    <citation type="submission" date="2017-07" db="EMBL/GenBank/DDBJ databases">
        <title>Taro Niue Genome Assembly and Annotation.</title>
        <authorList>
            <person name="Atibalentja N."/>
            <person name="Keating K."/>
            <person name="Fields C.J."/>
        </authorList>
    </citation>
    <scope>NUCLEOTIDE SEQUENCE</scope>
    <source>
        <strain evidence="2">Niue_2</strain>
        <tissue evidence="2">Leaf</tissue>
    </source>
</reference>
<dbReference type="EMBL" id="NMUH01001955">
    <property type="protein sequence ID" value="MQL96754.1"/>
    <property type="molecule type" value="Genomic_DNA"/>
</dbReference>
<evidence type="ECO:0000256" key="1">
    <source>
        <dbReference type="SAM" id="MobiDB-lite"/>
    </source>
</evidence>
<keyword evidence="3" id="KW-1185">Reference proteome</keyword>
<accession>A0A843VUV3</accession>
<comment type="caution">
    <text evidence="2">The sequence shown here is derived from an EMBL/GenBank/DDBJ whole genome shotgun (WGS) entry which is preliminary data.</text>
</comment>
<feature type="region of interest" description="Disordered" evidence="1">
    <location>
        <begin position="75"/>
        <end position="96"/>
    </location>
</feature>
<organism evidence="2 3">
    <name type="scientific">Colocasia esculenta</name>
    <name type="common">Wild taro</name>
    <name type="synonym">Arum esculentum</name>
    <dbReference type="NCBI Taxonomy" id="4460"/>
    <lineage>
        <taxon>Eukaryota</taxon>
        <taxon>Viridiplantae</taxon>
        <taxon>Streptophyta</taxon>
        <taxon>Embryophyta</taxon>
        <taxon>Tracheophyta</taxon>
        <taxon>Spermatophyta</taxon>
        <taxon>Magnoliopsida</taxon>
        <taxon>Liliopsida</taxon>
        <taxon>Araceae</taxon>
        <taxon>Aroideae</taxon>
        <taxon>Colocasieae</taxon>
        <taxon>Colocasia</taxon>
    </lineage>
</organism>
<feature type="compositionally biased region" description="Polar residues" evidence="1">
    <location>
        <begin position="79"/>
        <end position="96"/>
    </location>
</feature>
<evidence type="ECO:0000313" key="3">
    <source>
        <dbReference type="Proteomes" id="UP000652761"/>
    </source>
</evidence>
<dbReference type="AlphaFoldDB" id="A0A843VUV3"/>